<feature type="region of interest" description="Disordered" evidence="1">
    <location>
        <begin position="32"/>
        <end position="51"/>
    </location>
</feature>
<evidence type="ECO:0000313" key="4">
    <source>
        <dbReference type="Proteomes" id="UP000494206"/>
    </source>
</evidence>
<proteinExistence type="predicted"/>
<comment type="caution">
    <text evidence="3">The sequence shown here is derived from an EMBL/GenBank/DDBJ whole genome shotgun (WGS) entry which is preliminary data.</text>
</comment>
<keyword evidence="2" id="KW-1133">Transmembrane helix</keyword>
<feature type="transmembrane region" description="Helical" evidence="2">
    <location>
        <begin position="6"/>
        <end position="28"/>
    </location>
</feature>
<keyword evidence="2" id="KW-0812">Transmembrane</keyword>
<organism evidence="3 4">
    <name type="scientific">Caenorhabditis bovis</name>
    <dbReference type="NCBI Taxonomy" id="2654633"/>
    <lineage>
        <taxon>Eukaryota</taxon>
        <taxon>Metazoa</taxon>
        <taxon>Ecdysozoa</taxon>
        <taxon>Nematoda</taxon>
        <taxon>Chromadorea</taxon>
        <taxon>Rhabditida</taxon>
        <taxon>Rhabditina</taxon>
        <taxon>Rhabditomorpha</taxon>
        <taxon>Rhabditoidea</taxon>
        <taxon>Rhabditidae</taxon>
        <taxon>Peloderinae</taxon>
        <taxon>Caenorhabditis</taxon>
    </lineage>
</organism>
<evidence type="ECO:0000256" key="2">
    <source>
        <dbReference type="SAM" id="Phobius"/>
    </source>
</evidence>
<keyword evidence="2" id="KW-0472">Membrane</keyword>
<accession>A0A8S1FE80</accession>
<gene>
    <name evidence="3" type="ORF">CBOVIS_LOCUS11801</name>
</gene>
<sequence length="191" mass="22023">MPIWVVVMLAIIAGVLAVVLLLVLFFCLRSDKKKQPPSPAEPIRRLPTRTESTIGVRPKIPNPIYTINANDIKREKSISDTITTRKLSMMFDSKKRFSTAFSHKSAYFDFENSPLPRHKEYLDFNDIENIMPVKKTSLPDRPRLEFLNENPTPEKANNERTNETKNHIPVQQVFAEDEISFNKSKHPIYAN</sequence>
<dbReference type="AlphaFoldDB" id="A0A8S1FE80"/>
<dbReference type="Proteomes" id="UP000494206">
    <property type="component" value="Unassembled WGS sequence"/>
</dbReference>
<evidence type="ECO:0000256" key="1">
    <source>
        <dbReference type="SAM" id="MobiDB-lite"/>
    </source>
</evidence>
<reference evidence="3 4" key="1">
    <citation type="submission" date="2020-04" db="EMBL/GenBank/DDBJ databases">
        <authorList>
            <person name="Laetsch R D."/>
            <person name="Stevens L."/>
            <person name="Kumar S."/>
            <person name="Blaxter L. M."/>
        </authorList>
    </citation>
    <scope>NUCLEOTIDE SEQUENCE [LARGE SCALE GENOMIC DNA]</scope>
</reference>
<dbReference type="EMBL" id="CADEPM010000010">
    <property type="protein sequence ID" value="CAB3410247.1"/>
    <property type="molecule type" value="Genomic_DNA"/>
</dbReference>
<keyword evidence="4" id="KW-1185">Reference proteome</keyword>
<name>A0A8S1FE80_9PELO</name>
<evidence type="ECO:0000313" key="3">
    <source>
        <dbReference type="EMBL" id="CAB3410247.1"/>
    </source>
</evidence>
<protein>
    <submittedName>
        <fullName evidence="3">Uncharacterized protein</fullName>
    </submittedName>
</protein>
<dbReference type="OrthoDB" id="5789167at2759"/>